<evidence type="ECO:0000313" key="3">
    <source>
        <dbReference type="Proteomes" id="UP001596390"/>
    </source>
</evidence>
<name>A0ABD5YEY9_9EURY</name>
<comment type="caution">
    <text evidence="2">The sequence shown here is derived from an EMBL/GenBank/DDBJ whole genome shotgun (WGS) entry which is preliminary data.</text>
</comment>
<evidence type="ECO:0000256" key="1">
    <source>
        <dbReference type="SAM" id="MobiDB-lite"/>
    </source>
</evidence>
<dbReference type="RefSeq" id="WP_267665400.1">
    <property type="nucleotide sequence ID" value="NZ_JAODIX010000066.1"/>
</dbReference>
<proteinExistence type="predicted"/>
<dbReference type="AlphaFoldDB" id="A0ABD5YEY9"/>
<keyword evidence="3" id="KW-1185">Reference proteome</keyword>
<feature type="region of interest" description="Disordered" evidence="1">
    <location>
        <begin position="150"/>
        <end position="174"/>
    </location>
</feature>
<accession>A0ABD5YEY9</accession>
<evidence type="ECO:0000313" key="2">
    <source>
        <dbReference type="EMBL" id="MFC7187944.1"/>
    </source>
</evidence>
<sequence length="174" mass="20265">MNRIRFDSEPELRDQISESLSEYGWCVETEVYSVCKTGRVDLLAKHPQAGTFGLEIKYMENYSGKKLGEAMKQVGRYRRLEYNDWNVDYWAILPETENNRFSHAGTGRSAYHSVMDVFQGTVNQFGIGYLHRQNQEIIYRHVPKEAISLSRPETIDESDHRGLDRLINERQSTP</sequence>
<reference evidence="2 3" key="1">
    <citation type="journal article" date="2019" name="Int. J. Syst. Evol. Microbiol.">
        <title>The Global Catalogue of Microorganisms (GCM) 10K type strain sequencing project: providing services to taxonomists for standard genome sequencing and annotation.</title>
        <authorList>
            <consortium name="The Broad Institute Genomics Platform"/>
            <consortium name="The Broad Institute Genome Sequencing Center for Infectious Disease"/>
            <person name="Wu L."/>
            <person name="Ma J."/>
        </authorList>
    </citation>
    <scope>NUCLEOTIDE SEQUENCE [LARGE SCALE GENOMIC DNA]</scope>
    <source>
        <strain evidence="2 3">Q85</strain>
    </source>
</reference>
<gene>
    <name evidence="2" type="ORF">ACFQMK_13860</name>
</gene>
<dbReference type="EMBL" id="JBHSZZ010000066">
    <property type="protein sequence ID" value="MFC7187944.1"/>
    <property type="molecule type" value="Genomic_DNA"/>
</dbReference>
<evidence type="ECO:0008006" key="4">
    <source>
        <dbReference type="Google" id="ProtNLM"/>
    </source>
</evidence>
<organism evidence="2 3">
    <name type="scientific">Halorubrum yunnanense</name>
    <dbReference type="NCBI Taxonomy" id="1526162"/>
    <lineage>
        <taxon>Archaea</taxon>
        <taxon>Methanobacteriati</taxon>
        <taxon>Methanobacteriota</taxon>
        <taxon>Stenosarchaea group</taxon>
        <taxon>Halobacteria</taxon>
        <taxon>Halobacteriales</taxon>
        <taxon>Haloferacaceae</taxon>
        <taxon>Halorubrum</taxon>
    </lineage>
</organism>
<protein>
    <recommendedName>
        <fullName evidence="4">Restriction endonuclease</fullName>
    </recommendedName>
</protein>
<dbReference type="Proteomes" id="UP001596390">
    <property type="component" value="Unassembled WGS sequence"/>
</dbReference>
<feature type="compositionally biased region" description="Basic and acidic residues" evidence="1">
    <location>
        <begin position="153"/>
        <end position="168"/>
    </location>
</feature>